<reference evidence="2" key="1">
    <citation type="submission" date="2020-03" db="EMBL/GenBank/DDBJ databases">
        <title>The deep terrestrial virosphere.</title>
        <authorList>
            <person name="Holmfeldt K."/>
            <person name="Nilsson E."/>
            <person name="Simone D."/>
            <person name="Lopez-Fernandez M."/>
            <person name="Wu X."/>
            <person name="de Brujin I."/>
            <person name="Lundin D."/>
            <person name="Andersson A."/>
            <person name="Bertilsson S."/>
            <person name="Dopson M."/>
        </authorList>
    </citation>
    <scope>NUCLEOTIDE SEQUENCE</scope>
    <source>
        <strain evidence="1">MM415A06318</strain>
        <strain evidence="2">MM415B03618</strain>
    </source>
</reference>
<evidence type="ECO:0000313" key="1">
    <source>
        <dbReference type="EMBL" id="QJA68502.1"/>
    </source>
</evidence>
<name>A0A6M3L7Q5_9ZZZZ</name>
<gene>
    <name evidence="1" type="ORF">MM415A06318_0004</name>
    <name evidence="2" type="ORF">MM415B03618_0013</name>
</gene>
<proteinExistence type="predicted"/>
<dbReference type="EMBL" id="MT142928">
    <property type="protein sequence ID" value="QJA90660.1"/>
    <property type="molecule type" value="Genomic_DNA"/>
</dbReference>
<dbReference type="AlphaFoldDB" id="A0A6M3L7Q5"/>
<protein>
    <submittedName>
        <fullName evidence="2">Uncharacterized protein</fullName>
    </submittedName>
</protein>
<evidence type="ECO:0000313" key="2">
    <source>
        <dbReference type="EMBL" id="QJA90660.1"/>
    </source>
</evidence>
<sequence length="71" mass="8582">MDKKEIIKKKTYKIEFMEYSDETSRLSRECDGFEAFELLGLLYLIKDEILTQIRGKIKPDIIERKVIRRKQ</sequence>
<dbReference type="EMBL" id="MT141623">
    <property type="protein sequence ID" value="QJA68502.1"/>
    <property type="molecule type" value="Genomic_DNA"/>
</dbReference>
<organism evidence="2">
    <name type="scientific">viral metagenome</name>
    <dbReference type="NCBI Taxonomy" id="1070528"/>
    <lineage>
        <taxon>unclassified sequences</taxon>
        <taxon>metagenomes</taxon>
        <taxon>organismal metagenomes</taxon>
    </lineage>
</organism>
<accession>A0A6M3L7Q5</accession>